<feature type="compositionally biased region" description="Polar residues" evidence="1">
    <location>
        <begin position="1"/>
        <end position="11"/>
    </location>
</feature>
<evidence type="ECO:0000313" key="2">
    <source>
        <dbReference type="EMBL" id="MFC7188145.1"/>
    </source>
</evidence>
<proteinExistence type="predicted"/>
<name>A0ABD5YP24_9EURY</name>
<gene>
    <name evidence="2" type="ORF">ACFQMK_14930</name>
</gene>
<organism evidence="2 3">
    <name type="scientific">Halorubrum yunnanense</name>
    <dbReference type="NCBI Taxonomy" id="1526162"/>
    <lineage>
        <taxon>Archaea</taxon>
        <taxon>Methanobacteriati</taxon>
        <taxon>Methanobacteriota</taxon>
        <taxon>Stenosarchaea group</taxon>
        <taxon>Halobacteria</taxon>
        <taxon>Halobacteriales</taxon>
        <taxon>Haloferacaceae</taxon>
        <taxon>Halorubrum</taxon>
    </lineage>
</organism>
<dbReference type="AlphaFoldDB" id="A0ABD5YP24"/>
<dbReference type="RefSeq" id="WP_267665590.1">
    <property type="nucleotide sequence ID" value="NZ_JAODIX010000075.1"/>
</dbReference>
<keyword evidence="3" id="KW-1185">Reference proteome</keyword>
<sequence length="40" mass="4392">MEINKTNSESGPAQLKDNPRPEDLKTATSPAARLLAWLRA</sequence>
<dbReference type="EMBL" id="JBHSZZ010000075">
    <property type="protein sequence ID" value="MFC7188145.1"/>
    <property type="molecule type" value="Genomic_DNA"/>
</dbReference>
<accession>A0ABD5YP24</accession>
<comment type="caution">
    <text evidence="2">The sequence shown here is derived from an EMBL/GenBank/DDBJ whole genome shotgun (WGS) entry which is preliminary data.</text>
</comment>
<feature type="region of interest" description="Disordered" evidence="1">
    <location>
        <begin position="1"/>
        <end position="28"/>
    </location>
</feature>
<dbReference type="Proteomes" id="UP001596390">
    <property type="component" value="Unassembled WGS sequence"/>
</dbReference>
<evidence type="ECO:0000256" key="1">
    <source>
        <dbReference type="SAM" id="MobiDB-lite"/>
    </source>
</evidence>
<evidence type="ECO:0000313" key="3">
    <source>
        <dbReference type="Proteomes" id="UP001596390"/>
    </source>
</evidence>
<protein>
    <submittedName>
        <fullName evidence="2">Uncharacterized protein</fullName>
    </submittedName>
</protein>
<reference evidence="2 3" key="1">
    <citation type="journal article" date="2019" name="Int. J. Syst. Evol. Microbiol.">
        <title>The Global Catalogue of Microorganisms (GCM) 10K type strain sequencing project: providing services to taxonomists for standard genome sequencing and annotation.</title>
        <authorList>
            <consortium name="The Broad Institute Genomics Platform"/>
            <consortium name="The Broad Institute Genome Sequencing Center for Infectious Disease"/>
            <person name="Wu L."/>
            <person name="Ma J."/>
        </authorList>
    </citation>
    <scope>NUCLEOTIDE SEQUENCE [LARGE SCALE GENOMIC DNA]</scope>
    <source>
        <strain evidence="2 3">Q85</strain>
    </source>
</reference>